<keyword evidence="4 5" id="KW-0418">Kinase</keyword>
<keyword evidence="3" id="KW-0808">Transferase</keyword>
<dbReference type="RefSeq" id="WP_184094296.1">
    <property type="nucleotide sequence ID" value="NZ_AP023367.1"/>
</dbReference>
<dbReference type="KEGG" id="acel:acsn021_15760"/>
<proteinExistence type="predicted"/>
<sequence length="575" mass="66520">MGIRKWFLAMNLQRKVRVFFLLLMAICILFCFYLFYVILETNMEAAVIEKEGNNRVSITKNCEIALDNLNSISRLIMLSSSVTAYLTEDTISAAQSKAAIQDIYRILNSFNVTYSVTVLRMDQSYINTGVGITYVDTGSLFYGDWIKDITVKNGGYLIKTGRDKVFRSNTEEILTFIRSINDINTQKEIGILAINIPVSFFGETYAGLSDNSNHFAFFDKTGYLISSDKESIFHHIQLDKELELKQTVKKRFFKESILTLAEVPKTDFVLVTYSQVEILEGLSQRLALGIFIGILFLLLYMNFINTYIASNVTIPIQRLVASMSEVQKGWLHRVSINVNNDEIGLLKDSYNAMLIEINHLIEELIQKEKNLQKAELDALHEQIKPHFLYNTLDTIRYLALENKTDKVYQMLETLASFYRSFLSEGRLTITLREEIGIARDYLTLQKYRYEDVFEVEYDIEEEVADIRIPRLILQPLVENAIYHGIRLKGEKGLIKLTAYKKDHLLYVKIYDSGVGMNKEQIQALFQGNHTKSFGFKGTMERIRYYYKTEEVFDIHSIEGEYCEIELKLPCEREDL</sequence>
<dbReference type="GO" id="GO:0016020">
    <property type="term" value="C:membrane"/>
    <property type="evidence" value="ECO:0007669"/>
    <property type="project" value="UniProtKB-SubCell"/>
</dbReference>
<reference evidence="5 6" key="1">
    <citation type="journal article" date="2016" name="Int. J. Syst. Evol. Microbiol.">
        <title>Descriptions of Anaerotaenia torta gen. nov., sp. nov. and Anaerocolumna cellulosilytica gen. nov., sp. nov. isolated from a methanogenic reactor of cattle waste.</title>
        <authorList>
            <person name="Uek A."/>
            <person name="Ohtaki Y."/>
            <person name="Kaku N."/>
            <person name="Ueki K."/>
        </authorList>
    </citation>
    <scope>NUCLEOTIDE SEQUENCE [LARGE SCALE GENOMIC DNA]</scope>
    <source>
        <strain evidence="5 6">SN021</strain>
    </source>
</reference>
<dbReference type="PROSITE" id="PS50885">
    <property type="entry name" value="HAMP"/>
    <property type="match status" value="1"/>
</dbReference>
<evidence type="ECO:0000256" key="2">
    <source>
        <dbReference type="ARBA" id="ARBA00022553"/>
    </source>
</evidence>
<dbReference type="InterPro" id="IPR010559">
    <property type="entry name" value="Sig_transdc_His_kin_internal"/>
</dbReference>
<dbReference type="Pfam" id="PF06580">
    <property type="entry name" value="His_kinase"/>
    <property type="match status" value="1"/>
</dbReference>
<dbReference type="InterPro" id="IPR050640">
    <property type="entry name" value="Bact_2-comp_sensor_kinase"/>
</dbReference>
<dbReference type="SMART" id="SM00304">
    <property type="entry name" value="HAMP"/>
    <property type="match status" value="1"/>
</dbReference>
<evidence type="ECO:0000313" key="5">
    <source>
        <dbReference type="EMBL" id="BCJ94007.1"/>
    </source>
</evidence>
<dbReference type="Proteomes" id="UP000515561">
    <property type="component" value="Chromosome"/>
</dbReference>
<dbReference type="EMBL" id="AP023367">
    <property type="protein sequence ID" value="BCJ94007.1"/>
    <property type="molecule type" value="Genomic_DNA"/>
</dbReference>
<protein>
    <submittedName>
        <fullName evidence="5">Histidine kinase</fullName>
    </submittedName>
</protein>
<dbReference type="Gene3D" id="3.30.565.10">
    <property type="entry name" value="Histidine kinase-like ATPase, C-terminal domain"/>
    <property type="match status" value="1"/>
</dbReference>
<evidence type="ECO:0000256" key="3">
    <source>
        <dbReference type="ARBA" id="ARBA00022679"/>
    </source>
</evidence>
<evidence type="ECO:0000256" key="4">
    <source>
        <dbReference type="ARBA" id="ARBA00022777"/>
    </source>
</evidence>
<dbReference type="GO" id="GO:0000155">
    <property type="term" value="F:phosphorelay sensor kinase activity"/>
    <property type="evidence" value="ECO:0007669"/>
    <property type="project" value="InterPro"/>
</dbReference>
<evidence type="ECO:0000256" key="1">
    <source>
        <dbReference type="ARBA" id="ARBA00004370"/>
    </source>
</evidence>
<dbReference type="PANTHER" id="PTHR34220:SF7">
    <property type="entry name" value="SENSOR HISTIDINE KINASE YPDA"/>
    <property type="match status" value="1"/>
</dbReference>
<gene>
    <name evidence="5" type="ORF">acsn021_15760</name>
</gene>
<accession>A0A6S6R1R3</accession>
<dbReference type="SUPFAM" id="SSF158472">
    <property type="entry name" value="HAMP domain-like"/>
    <property type="match status" value="1"/>
</dbReference>
<dbReference type="InterPro" id="IPR003594">
    <property type="entry name" value="HATPase_dom"/>
</dbReference>
<dbReference type="InterPro" id="IPR036890">
    <property type="entry name" value="HATPase_C_sf"/>
</dbReference>
<dbReference type="Gene3D" id="6.10.340.10">
    <property type="match status" value="1"/>
</dbReference>
<organism evidence="5 6">
    <name type="scientific">Anaerocolumna cellulosilytica</name>
    <dbReference type="NCBI Taxonomy" id="433286"/>
    <lineage>
        <taxon>Bacteria</taxon>
        <taxon>Bacillati</taxon>
        <taxon>Bacillota</taxon>
        <taxon>Clostridia</taxon>
        <taxon>Lachnospirales</taxon>
        <taxon>Lachnospiraceae</taxon>
        <taxon>Anaerocolumna</taxon>
    </lineage>
</organism>
<dbReference type="AlphaFoldDB" id="A0A6S6R1R3"/>
<keyword evidence="2" id="KW-0597">Phosphoprotein</keyword>
<comment type="subcellular location">
    <subcellularLocation>
        <location evidence="1">Membrane</location>
    </subcellularLocation>
</comment>
<dbReference type="Pfam" id="PF02518">
    <property type="entry name" value="HATPase_c"/>
    <property type="match status" value="1"/>
</dbReference>
<dbReference type="SUPFAM" id="SSF55874">
    <property type="entry name" value="ATPase domain of HSP90 chaperone/DNA topoisomerase II/histidine kinase"/>
    <property type="match status" value="1"/>
</dbReference>
<name>A0A6S6R1R3_9FIRM</name>
<dbReference type="CDD" id="cd06225">
    <property type="entry name" value="HAMP"/>
    <property type="match status" value="1"/>
</dbReference>
<keyword evidence="6" id="KW-1185">Reference proteome</keyword>
<dbReference type="PANTHER" id="PTHR34220">
    <property type="entry name" value="SENSOR HISTIDINE KINASE YPDA"/>
    <property type="match status" value="1"/>
</dbReference>
<evidence type="ECO:0000313" key="6">
    <source>
        <dbReference type="Proteomes" id="UP000515561"/>
    </source>
</evidence>
<dbReference type="InterPro" id="IPR003660">
    <property type="entry name" value="HAMP_dom"/>
</dbReference>